<accession>A0A2M7EAQ0</accession>
<dbReference type="PANTHER" id="PTHR47505:SF1">
    <property type="entry name" value="DNA UTILIZATION PROTEIN YHGH"/>
    <property type="match status" value="1"/>
</dbReference>
<evidence type="ECO:0000313" key="3">
    <source>
        <dbReference type="Proteomes" id="UP000228886"/>
    </source>
</evidence>
<dbReference type="InterPro" id="IPR051910">
    <property type="entry name" value="ComF/GntX_DNA_util-trans"/>
</dbReference>
<proteinExistence type="inferred from homology"/>
<dbReference type="CDD" id="cd06223">
    <property type="entry name" value="PRTases_typeI"/>
    <property type="match status" value="1"/>
</dbReference>
<organism evidence="2 3">
    <name type="scientific">bacterium (Candidatus Ratteibacteria) CG01_land_8_20_14_3_00_40_19</name>
    <dbReference type="NCBI Taxonomy" id="2014290"/>
    <lineage>
        <taxon>Bacteria</taxon>
        <taxon>Candidatus Ratteibacteria</taxon>
    </lineage>
</organism>
<evidence type="ECO:0000256" key="1">
    <source>
        <dbReference type="ARBA" id="ARBA00008007"/>
    </source>
</evidence>
<comment type="caution">
    <text evidence="2">The sequence shown here is derived from an EMBL/GenBank/DDBJ whole genome shotgun (WGS) entry which is preliminary data.</text>
</comment>
<dbReference type="Proteomes" id="UP000228886">
    <property type="component" value="Unassembled WGS sequence"/>
</dbReference>
<dbReference type="Gene3D" id="3.40.50.2020">
    <property type="match status" value="1"/>
</dbReference>
<name>A0A2M7EAQ0_9BACT</name>
<dbReference type="EMBL" id="PETL01000011">
    <property type="protein sequence ID" value="PIV64826.1"/>
    <property type="molecule type" value="Genomic_DNA"/>
</dbReference>
<comment type="similarity">
    <text evidence="1">Belongs to the ComF/GntX family.</text>
</comment>
<protein>
    <submittedName>
        <fullName evidence="2">ComF family protein</fullName>
    </submittedName>
</protein>
<dbReference type="SUPFAM" id="SSF53271">
    <property type="entry name" value="PRTase-like"/>
    <property type="match status" value="1"/>
</dbReference>
<dbReference type="AlphaFoldDB" id="A0A2M7EAQ0"/>
<dbReference type="PANTHER" id="PTHR47505">
    <property type="entry name" value="DNA UTILIZATION PROTEIN YHGH"/>
    <property type="match status" value="1"/>
</dbReference>
<evidence type="ECO:0000313" key="2">
    <source>
        <dbReference type="EMBL" id="PIV64826.1"/>
    </source>
</evidence>
<gene>
    <name evidence="2" type="ORF">COS11_00170</name>
</gene>
<reference evidence="3" key="1">
    <citation type="submission" date="2017-09" db="EMBL/GenBank/DDBJ databases">
        <title>Depth-based differentiation of microbial function through sediment-hosted aquifers and enrichment of novel symbionts in the deep terrestrial subsurface.</title>
        <authorList>
            <person name="Probst A.J."/>
            <person name="Ladd B."/>
            <person name="Jarett J.K."/>
            <person name="Geller-Mcgrath D.E."/>
            <person name="Sieber C.M.K."/>
            <person name="Emerson J.B."/>
            <person name="Anantharaman K."/>
            <person name="Thomas B.C."/>
            <person name="Malmstrom R."/>
            <person name="Stieglmeier M."/>
            <person name="Klingl A."/>
            <person name="Woyke T."/>
            <person name="Ryan C.M."/>
            <person name="Banfield J.F."/>
        </authorList>
    </citation>
    <scope>NUCLEOTIDE SEQUENCE [LARGE SCALE GENOMIC DNA]</scope>
</reference>
<dbReference type="InterPro" id="IPR000836">
    <property type="entry name" value="PRTase_dom"/>
</dbReference>
<sequence length="214" mass="24779">MKLFKFLNAGFLNLLFPLHCAGCGEKLSPRKAGFPLCKNCFPQLHFYSTEIKSDTYAVCRYEGIVKKIVHNLKYKKKRFLAVIPGTILADFYKKNFNSRNIDFIVPVPLHRVRKRERGFNQAELIAERMKKILNLPWSSNLLRIRNTPSQTLISKAERLRNLKGAFRARRPFSFYGKNILLIDDVYTTGATTEECKKILKEAKAKKVFVLTFAK</sequence>
<dbReference type="InterPro" id="IPR029057">
    <property type="entry name" value="PRTase-like"/>
</dbReference>